<dbReference type="NCBIfam" id="TIGR03279">
    <property type="entry name" value="cyano_FeS_chp"/>
    <property type="match status" value="1"/>
</dbReference>
<reference evidence="4" key="1">
    <citation type="submission" date="2007-08" db="EMBL/GenBank/DDBJ databases">
        <authorList>
            <person name="Gloeckner G."/>
            <person name="Nowack E."/>
            <person name="Melkonian M."/>
        </authorList>
    </citation>
    <scope>NUCLEOTIDE SEQUENCE</scope>
</reference>
<dbReference type="Gene3D" id="2.30.42.10">
    <property type="match status" value="1"/>
</dbReference>
<dbReference type="SUPFAM" id="SSF50156">
    <property type="entry name" value="PDZ domain-like"/>
    <property type="match status" value="1"/>
</dbReference>
<dbReference type="AlphaFoldDB" id="B1X455"/>
<dbReference type="RefSeq" id="YP_002048934.1">
    <property type="nucleotide sequence ID" value="NC_011087.1"/>
</dbReference>
<gene>
    <name evidence="4" type="ordered locus">PCC_0282</name>
</gene>
<name>B1X455_PAUCH</name>
<keyword evidence="4" id="KW-0934">Plastid</keyword>
<dbReference type="Pfam" id="PF19238">
    <property type="entry name" value="Radical_SAM_2"/>
    <property type="match status" value="1"/>
</dbReference>
<dbReference type="InterPro" id="IPR058240">
    <property type="entry name" value="rSAM_sf"/>
</dbReference>
<dbReference type="GeneID" id="6481550"/>
<geneLocation type="organellar chromatophore" evidence="4"/>
<feature type="domain" description="PDZ" evidence="2">
    <location>
        <begin position="24"/>
        <end position="73"/>
    </location>
</feature>
<dbReference type="SUPFAM" id="SSF102114">
    <property type="entry name" value="Radical SAM enzymes"/>
    <property type="match status" value="1"/>
</dbReference>
<evidence type="ECO:0000259" key="1">
    <source>
        <dbReference type="Pfam" id="PF04459"/>
    </source>
</evidence>
<protein>
    <submittedName>
        <fullName evidence="4">Possible Fe-S oxidoreductase</fullName>
    </submittedName>
</protein>
<evidence type="ECO:0000259" key="2">
    <source>
        <dbReference type="Pfam" id="PF17820"/>
    </source>
</evidence>
<dbReference type="EMBL" id="CP000815">
    <property type="protein sequence ID" value="ACB42724.1"/>
    <property type="molecule type" value="Genomic_DNA"/>
</dbReference>
<dbReference type="InterPro" id="IPR041489">
    <property type="entry name" value="PDZ_6"/>
</dbReference>
<feature type="domain" description="Putative radical SAM N-terminal" evidence="3">
    <location>
        <begin position="86"/>
        <end position="230"/>
    </location>
</feature>
<proteinExistence type="predicted"/>
<reference evidence="4" key="2">
    <citation type="journal article" date="2008" name="Curr. Biol.">
        <title>Chromatophore genome sequence of Paulinella sheds light on acquisition of photosynthesis by eukaryotes.</title>
        <authorList>
            <person name="Nowack E.C.M."/>
            <person name="Melkonian M."/>
            <person name="Gloeckner G."/>
        </authorList>
    </citation>
    <scope>NUCLEOTIDE SEQUENCE [LARGE SCALE GENOMIC DNA]</scope>
</reference>
<dbReference type="Pfam" id="PF04459">
    <property type="entry name" value="DUF512"/>
    <property type="match status" value="1"/>
</dbReference>
<evidence type="ECO:0000259" key="3">
    <source>
        <dbReference type="Pfam" id="PF19238"/>
    </source>
</evidence>
<dbReference type="InterPro" id="IPR036034">
    <property type="entry name" value="PDZ_sf"/>
</dbReference>
<evidence type="ECO:0000313" key="4">
    <source>
        <dbReference type="EMBL" id="ACB42724.1"/>
    </source>
</evidence>
<dbReference type="InterPro" id="IPR045375">
    <property type="entry name" value="Put_radical_SAM-like_N"/>
</dbReference>
<dbReference type="Pfam" id="PF17820">
    <property type="entry name" value="PDZ_6"/>
    <property type="match status" value="1"/>
</dbReference>
<feature type="domain" description="DUF512" evidence="1">
    <location>
        <begin position="243"/>
        <end position="445"/>
    </location>
</feature>
<dbReference type="InterPro" id="IPR017673">
    <property type="entry name" value="CHP03279_fam"/>
</dbReference>
<sequence length="459" mass="52114">MSKTFSDGVVWTKTETQHPLQEAVVNSVEADSIGDRFGLEIGDCLMSINGKRPRDTIDFQILTSEEDISIVVRTSDQSFSLIELEKDLDEGMGLGFTEALFDGIKQCNNHCSFCFIDQQPSGYRNSLYVKDDDFRLSFLYGSYLTLTNLTIFDWQRIEYQRLSPLYLSIHATDPELRSHLLINSRGSLIMSQLRWFADRQLQIHAQVVICPGFNDGPALQRTLIELSNFTFGDIPAVISIAIVPVGLTRFRSKEDKLISVDLFCANRVIDQVERLQMYFYNTFSSRCVWLSDEWYLIGHRPFPPSLSYEDFPQQENGVGSIRAFLKDLDKSTHQLPKRITKQRRFSWIVGHLVADAIKPAIERLNNVEGLELILYGLPSRYWGQEQIVTGLLTGSDLLSGLQNKDLGDAILIPSILLKDNKQIFLDEITLESVQQVLPVPIQVVSDVTEIISLCIGMEI</sequence>
<dbReference type="InterPro" id="IPR007549">
    <property type="entry name" value="DUF512"/>
</dbReference>
<organism evidence="4">
    <name type="scientific">Paulinella chromatophora</name>
    <dbReference type="NCBI Taxonomy" id="39717"/>
    <lineage>
        <taxon>Eukaryota</taxon>
        <taxon>Sar</taxon>
        <taxon>Rhizaria</taxon>
        <taxon>Cercozoa</taxon>
        <taxon>Imbricatea</taxon>
        <taxon>Silicofilosea</taxon>
        <taxon>Euglyphida</taxon>
        <taxon>Paulinellidae</taxon>
        <taxon>Paulinella</taxon>
    </lineage>
</organism>
<accession>B1X455</accession>